<dbReference type="SUPFAM" id="SSF82171">
    <property type="entry name" value="DPP6 N-terminal domain-like"/>
    <property type="match status" value="1"/>
</dbReference>
<evidence type="ECO:0000256" key="2">
    <source>
        <dbReference type="ARBA" id="ARBA00022737"/>
    </source>
</evidence>
<name>A0A9W9PHM4_9EURO</name>
<comment type="caution">
    <text evidence="3">The sequence shown here is derived from an EMBL/GenBank/DDBJ whole genome shotgun (WGS) entry which is preliminary data.</text>
</comment>
<dbReference type="GeneID" id="83197915"/>
<dbReference type="RefSeq" id="XP_058333753.1">
    <property type="nucleotide sequence ID" value="XM_058470612.1"/>
</dbReference>
<gene>
    <name evidence="3" type="ORF">N7468_001315</name>
</gene>
<accession>A0A9W9PHM4</accession>
<evidence type="ECO:0000313" key="4">
    <source>
        <dbReference type="Proteomes" id="UP001150941"/>
    </source>
</evidence>
<evidence type="ECO:0000313" key="3">
    <source>
        <dbReference type="EMBL" id="KAJ5246332.1"/>
    </source>
</evidence>
<sequence length="445" mass="49375">MSSHTEAKTFSIESDTFVGAVKELKPFHGIQFSSDHKVFIYWDFEKSYSKPLHIELWNYETGERIVDLKGPHSDPKTVTISDDKTQLAILCHDWTIRLWNLAQEPQSQDSCQTPKEGYEAFDGREIFEMIPHPRRDLVVSFPLDEKGEVKLWNTTTAAVEHPLGLLGSVDILPKSLSPDGQLIVSTDVVSPDNKQKHQIRDIFTGDILKEFEVTQNWHSAAVFSPDCGLLADGSIHLEDTSIESLDNLDRSATCSMSPYARVWDISSGEVLHQFESKVACGMHFYSAQLAFSPDGLFLAVIRQAKMQLEEPVALEIWAVNSWTLMKSTTLAAHVVKSIALSPGGTVLAYASPSSGGGIRLQYMTTDKVQTIVEEASNISLEFSPDGKYFCFVGDAVVAGSLEYTTIGLCDVKTASLIGVRDLNGCRDSWSRSLRMERPSTLAWAD</sequence>
<dbReference type="AlphaFoldDB" id="A0A9W9PHM4"/>
<protein>
    <submittedName>
        <fullName evidence="3">WD40 repeat-like protein</fullName>
    </submittedName>
</protein>
<dbReference type="PANTHER" id="PTHR22847:SF637">
    <property type="entry name" value="WD REPEAT DOMAIN 5B"/>
    <property type="match status" value="1"/>
</dbReference>
<proteinExistence type="predicted"/>
<evidence type="ECO:0000256" key="1">
    <source>
        <dbReference type="ARBA" id="ARBA00022574"/>
    </source>
</evidence>
<dbReference type="PANTHER" id="PTHR22847">
    <property type="entry name" value="WD40 REPEAT PROTEIN"/>
    <property type="match status" value="1"/>
</dbReference>
<dbReference type="InterPro" id="IPR015943">
    <property type="entry name" value="WD40/YVTN_repeat-like_dom_sf"/>
</dbReference>
<dbReference type="Proteomes" id="UP001150941">
    <property type="component" value="Unassembled WGS sequence"/>
</dbReference>
<keyword evidence="4" id="KW-1185">Reference proteome</keyword>
<keyword evidence="2" id="KW-0677">Repeat</keyword>
<organism evidence="3 4">
    <name type="scientific">Penicillium chermesinum</name>
    <dbReference type="NCBI Taxonomy" id="63820"/>
    <lineage>
        <taxon>Eukaryota</taxon>
        <taxon>Fungi</taxon>
        <taxon>Dikarya</taxon>
        <taxon>Ascomycota</taxon>
        <taxon>Pezizomycotina</taxon>
        <taxon>Eurotiomycetes</taxon>
        <taxon>Eurotiomycetidae</taxon>
        <taxon>Eurotiales</taxon>
        <taxon>Aspergillaceae</taxon>
        <taxon>Penicillium</taxon>
    </lineage>
</organism>
<dbReference type="Gene3D" id="2.130.10.10">
    <property type="entry name" value="YVTN repeat-like/Quinoprotein amine dehydrogenase"/>
    <property type="match status" value="3"/>
</dbReference>
<dbReference type="EMBL" id="JAPQKS010000002">
    <property type="protein sequence ID" value="KAJ5246332.1"/>
    <property type="molecule type" value="Genomic_DNA"/>
</dbReference>
<keyword evidence="1" id="KW-0853">WD repeat</keyword>
<reference evidence="3" key="2">
    <citation type="journal article" date="2023" name="IMA Fungus">
        <title>Comparative genomic study of the Penicillium genus elucidates a diverse pangenome and 15 lateral gene transfer events.</title>
        <authorList>
            <person name="Petersen C."/>
            <person name="Sorensen T."/>
            <person name="Nielsen M.R."/>
            <person name="Sondergaard T.E."/>
            <person name="Sorensen J.L."/>
            <person name="Fitzpatrick D.A."/>
            <person name="Frisvad J.C."/>
            <person name="Nielsen K.L."/>
        </authorList>
    </citation>
    <scope>NUCLEOTIDE SEQUENCE</scope>
    <source>
        <strain evidence="3">IBT 19713</strain>
    </source>
</reference>
<reference evidence="3" key="1">
    <citation type="submission" date="2022-11" db="EMBL/GenBank/DDBJ databases">
        <authorList>
            <person name="Petersen C."/>
        </authorList>
    </citation>
    <scope>NUCLEOTIDE SEQUENCE</scope>
    <source>
        <strain evidence="3">IBT 19713</strain>
    </source>
</reference>